<comment type="caution">
    <text evidence="2">The sequence shown here is derived from an EMBL/GenBank/DDBJ whole genome shotgun (WGS) entry which is preliminary data.</text>
</comment>
<dbReference type="AlphaFoldDB" id="A0A917DYH2"/>
<reference evidence="2" key="1">
    <citation type="journal article" date="2014" name="Int. J. Syst. Evol. Microbiol.">
        <title>Complete genome sequence of Corynebacterium casei LMG S-19264T (=DSM 44701T), isolated from a smear-ripened cheese.</title>
        <authorList>
            <consortium name="US DOE Joint Genome Institute (JGI-PGF)"/>
            <person name="Walter F."/>
            <person name="Albersmeier A."/>
            <person name="Kalinowski J."/>
            <person name="Ruckert C."/>
        </authorList>
    </citation>
    <scope>NUCLEOTIDE SEQUENCE</scope>
    <source>
        <strain evidence="2">CGMCC 1.15958</strain>
    </source>
</reference>
<dbReference type="Gene3D" id="2.40.50.1020">
    <property type="entry name" value="LytTr DNA-binding domain"/>
    <property type="match status" value="1"/>
</dbReference>
<dbReference type="PROSITE" id="PS50930">
    <property type="entry name" value="HTH_LYTTR"/>
    <property type="match status" value="1"/>
</dbReference>
<keyword evidence="3" id="KW-1185">Reference proteome</keyword>
<dbReference type="EMBL" id="BMKK01000015">
    <property type="protein sequence ID" value="GGD79610.1"/>
    <property type="molecule type" value="Genomic_DNA"/>
</dbReference>
<dbReference type="SMART" id="SM00850">
    <property type="entry name" value="LytTR"/>
    <property type="match status" value="1"/>
</dbReference>
<organism evidence="2 3">
    <name type="scientific">Emticicia aquatilis</name>
    <dbReference type="NCBI Taxonomy" id="1537369"/>
    <lineage>
        <taxon>Bacteria</taxon>
        <taxon>Pseudomonadati</taxon>
        <taxon>Bacteroidota</taxon>
        <taxon>Cytophagia</taxon>
        <taxon>Cytophagales</taxon>
        <taxon>Leadbetterellaceae</taxon>
        <taxon>Emticicia</taxon>
    </lineage>
</organism>
<dbReference type="GO" id="GO:0003677">
    <property type="term" value="F:DNA binding"/>
    <property type="evidence" value="ECO:0007669"/>
    <property type="project" value="InterPro"/>
</dbReference>
<protein>
    <recommendedName>
        <fullName evidence="1">HTH LytTR-type domain-containing protein</fullName>
    </recommendedName>
</protein>
<gene>
    <name evidence="2" type="ORF">GCM10011514_49480</name>
</gene>
<evidence type="ECO:0000313" key="2">
    <source>
        <dbReference type="EMBL" id="GGD79610.1"/>
    </source>
</evidence>
<dbReference type="Pfam" id="PF04397">
    <property type="entry name" value="LytTR"/>
    <property type="match status" value="1"/>
</dbReference>
<evidence type="ECO:0000259" key="1">
    <source>
        <dbReference type="PROSITE" id="PS50930"/>
    </source>
</evidence>
<reference evidence="2" key="2">
    <citation type="submission" date="2020-09" db="EMBL/GenBank/DDBJ databases">
        <authorList>
            <person name="Sun Q."/>
            <person name="Zhou Y."/>
        </authorList>
    </citation>
    <scope>NUCLEOTIDE SEQUENCE</scope>
    <source>
        <strain evidence="2">CGMCC 1.15958</strain>
    </source>
</reference>
<proteinExistence type="predicted"/>
<sequence length="125" mass="14551">MNMKANNYDLISVGGRKKIALKEIIMLRAEVNYTYVYLTDGSRFLVSYTLKKLAKRFSEFDYFVRPNKSVLLNTKYTSSFDGLVLQISLPNGEILQNAVISRRKKPIIQQKMKELKKIDAYFLSR</sequence>
<feature type="domain" description="HTH LytTR-type" evidence="1">
    <location>
        <begin position="14"/>
        <end position="114"/>
    </location>
</feature>
<name>A0A917DYH2_9BACT</name>
<evidence type="ECO:0000313" key="3">
    <source>
        <dbReference type="Proteomes" id="UP000609064"/>
    </source>
</evidence>
<dbReference type="InterPro" id="IPR007492">
    <property type="entry name" value="LytTR_DNA-bd_dom"/>
</dbReference>
<accession>A0A917DYH2</accession>
<dbReference type="Proteomes" id="UP000609064">
    <property type="component" value="Unassembled WGS sequence"/>
</dbReference>